<organism evidence="3 4">
    <name type="scientific">Lysinibacillus macroides</name>
    <dbReference type="NCBI Taxonomy" id="33935"/>
    <lineage>
        <taxon>Bacteria</taxon>
        <taxon>Bacillati</taxon>
        <taxon>Bacillota</taxon>
        <taxon>Bacilli</taxon>
        <taxon>Bacillales</taxon>
        <taxon>Bacillaceae</taxon>
        <taxon>Lysinibacillus</taxon>
    </lineage>
</organism>
<feature type="domain" description="Purine catabolism PurC-like" evidence="1">
    <location>
        <begin position="11"/>
        <end position="128"/>
    </location>
</feature>
<evidence type="ECO:0000259" key="1">
    <source>
        <dbReference type="Pfam" id="PF07905"/>
    </source>
</evidence>
<dbReference type="InterPro" id="IPR042070">
    <property type="entry name" value="PucR_C-HTH_sf"/>
</dbReference>
<dbReference type="AlphaFoldDB" id="A0A0M9DN49"/>
<proteinExistence type="predicted"/>
<gene>
    <name evidence="3" type="ORF">ADM90_00965</name>
</gene>
<keyword evidence="4" id="KW-1185">Reference proteome</keyword>
<dbReference type="Gene3D" id="1.10.10.2840">
    <property type="entry name" value="PucR C-terminal helix-turn-helix domain"/>
    <property type="match status" value="1"/>
</dbReference>
<dbReference type="RefSeq" id="WP_053993205.1">
    <property type="nucleotide sequence ID" value="NZ_CP065643.1"/>
</dbReference>
<dbReference type="PANTHER" id="PTHR33744">
    <property type="entry name" value="CARBOHYDRATE DIACID REGULATOR"/>
    <property type="match status" value="1"/>
</dbReference>
<accession>A0A0M9DN49</accession>
<reference evidence="3 4" key="1">
    <citation type="submission" date="2015-07" db="EMBL/GenBank/DDBJ databases">
        <title>Genome sequencing project for genomic taxonomy and phylogenomics of Bacillus-like bacteria.</title>
        <authorList>
            <person name="Liu B."/>
            <person name="Wang J."/>
            <person name="Zhu Y."/>
            <person name="Liu G."/>
            <person name="Chen Q."/>
            <person name="Chen Z."/>
            <person name="Che J."/>
            <person name="Ge C."/>
            <person name="Shi H."/>
            <person name="Pan Z."/>
            <person name="Liu X."/>
        </authorList>
    </citation>
    <scope>NUCLEOTIDE SEQUENCE [LARGE SCALE GENOMIC DNA]</scope>
    <source>
        <strain evidence="3 4">DSM 54</strain>
    </source>
</reference>
<evidence type="ECO:0000259" key="2">
    <source>
        <dbReference type="Pfam" id="PF13556"/>
    </source>
</evidence>
<comment type="caution">
    <text evidence="3">The sequence shown here is derived from an EMBL/GenBank/DDBJ whole genome shotgun (WGS) entry which is preliminary data.</text>
</comment>
<protein>
    <recommendedName>
        <fullName evidence="5">PucR family transcriptional regulator</fullName>
    </recommendedName>
</protein>
<dbReference type="PATRIC" id="fig|33935.3.peg.3037"/>
<name>A0A0M9DN49_9BACI</name>
<dbReference type="InterPro" id="IPR012914">
    <property type="entry name" value="PucR_dom"/>
</dbReference>
<dbReference type="Proteomes" id="UP000037977">
    <property type="component" value="Unassembled WGS sequence"/>
</dbReference>
<dbReference type="InterPro" id="IPR025736">
    <property type="entry name" value="PucR_C-HTH_dom"/>
</dbReference>
<dbReference type="STRING" id="33935.ADM90_00965"/>
<dbReference type="Pfam" id="PF13556">
    <property type="entry name" value="HTH_30"/>
    <property type="match status" value="1"/>
</dbReference>
<dbReference type="EMBL" id="LGCI01000002">
    <property type="protein sequence ID" value="KOY84013.1"/>
    <property type="molecule type" value="Genomic_DNA"/>
</dbReference>
<evidence type="ECO:0000313" key="4">
    <source>
        <dbReference type="Proteomes" id="UP000037977"/>
    </source>
</evidence>
<sequence length="512" mass="60305">MTEFLLTIESVMTRKHFEQAKVVAGHGSLQRYVKWVHILESLDIEPFVKGGELILTTGIPIARGEEVFIDFIKKLSQLEAAGLCVELGKHIERIPDSVIQCANALAFPIVTFTNVVPFVEITQDLHKLLINQQYELLQHLESYAQDLHKLALYATNYEQLLMRMHKYLNVSIAFELKGEDILYIPNTQQALFHHLRQTAPNDTEHFLSKDIYLLQQKYGTIYIYSVNRILTELDTLILDRTSVALANYLLRDLYIDEKQGNENRLILTQWLHNELTVQDIQLFLEDYAPKTIKCSWIVMIQRITRFNKNQNLTYHKLFIHNILEKYGFFSCTVEENRELIFIIADMWGKNDYKQRLEAVVREMNEKSQEDMPNILGFGHYVNSLQDVFRSYETAKNTIFIRKHNKSLSYFFDDLPLQHMLLQLRKDKVFLDVARQYLSPLFEYDQQFNGQLVRTLTKYLEMNGLKKETAQELFIVRQTLYHRLEKIESMIGKDFMKGDQRLAIELMLRLIDE</sequence>
<feature type="domain" description="PucR C-terminal helix-turn-helix" evidence="2">
    <location>
        <begin position="451"/>
        <end position="509"/>
    </location>
</feature>
<dbReference type="InterPro" id="IPR051448">
    <property type="entry name" value="CdaR-like_regulators"/>
</dbReference>
<dbReference type="Pfam" id="PF07905">
    <property type="entry name" value="PucR"/>
    <property type="match status" value="1"/>
</dbReference>
<evidence type="ECO:0008006" key="5">
    <source>
        <dbReference type="Google" id="ProtNLM"/>
    </source>
</evidence>
<evidence type="ECO:0000313" key="3">
    <source>
        <dbReference type="EMBL" id="KOY84013.1"/>
    </source>
</evidence>
<dbReference type="OrthoDB" id="143422at2"/>